<protein>
    <submittedName>
        <fullName evidence="2">Uncharacterized protein</fullName>
    </submittedName>
</protein>
<dbReference type="Proteomes" id="UP000636800">
    <property type="component" value="Chromosome 13"/>
</dbReference>
<reference evidence="4 5" key="1">
    <citation type="journal article" date="2020" name="Nat. Food">
        <title>A phased Vanilla planifolia genome enables genetic improvement of flavour and production.</title>
        <authorList>
            <person name="Hasing T."/>
            <person name="Tang H."/>
            <person name="Brym M."/>
            <person name="Khazi F."/>
            <person name="Huang T."/>
            <person name="Chambers A.H."/>
        </authorList>
    </citation>
    <scope>NUCLEOTIDE SEQUENCE [LARGE SCALE GENOMIC DNA]</scope>
    <source>
        <tissue evidence="2">Leaf</tissue>
    </source>
</reference>
<evidence type="ECO:0000313" key="4">
    <source>
        <dbReference type="Proteomes" id="UP000636800"/>
    </source>
</evidence>
<dbReference type="AlphaFoldDB" id="A0A835PPG9"/>
<organism evidence="2 4">
    <name type="scientific">Vanilla planifolia</name>
    <name type="common">Vanilla</name>
    <dbReference type="NCBI Taxonomy" id="51239"/>
    <lineage>
        <taxon>Eukaryota</taxon>
        <taxon>Viridiplantae</taxon>
        <taxon>Streptophyta</taxon>
        <taxon>Embryophyta</taxon>
        <taxon>Tracheophyta</taxon>
        <taxon>Spermatophyta</taxon>
        <taxon>Magnoliopsida</taxon>
        <taxon>Liliopsida</taxon>
        <taxon>Asparagales</taxon>
        <taxon>Orchidaceae</taxon>
        <taxon>Vanilloideae</taxon>
        <taxon>Vanilleae</taxon>
        <taxon>Vanilla</taxon>
    </lineage>
</organism>
<name>A0A835PPG9_VANPL</name>
<keyword evidence="4" id="KW-1185">Reference proteome</keyword>
<gene>
    <name evidence="3" type="ORF">HPP92_024228</name>
    <name evidence="2" type="ORF">HPP92_024544</name>
</gene>
<evidence type="ECO:0000313" key="2">
    <source>
        <dbReference type="EMBL" id="KAG0455252.1"/>
    </source>
</evidence>
<feature type="region of interest" description="Disordered" evidence="1">
    <location>
        <begin position="82"/>
        <end position="102"/>
    </location>
</feature>
<accession>A0A835PPG9</accession>
<dbReference type="EMBL" id="JADCNM010000013">
    <property type="protein sequence ID" value="KAG0456440.1"/>
    <property type="molecule type" value="Genomic_DNA"/>
</dbReference>
<evidence type="ECO:0000313" key="3">
    <source>
        <dbReference type="EMBL" id="KAG0456440.1"/>
    </source>
</evidence>
<evidence type="ECO:0000313" key="5">
    <source>
        <dbReference type="Proteomes" id="UP000639772"/>
    </source>
</evidence>
<dbReference type="EMBL" id="JADCNL010000013">
    <property type="protein sequence ID" value="KAG0455252.1"/>
    <property type="molecule type" value="Genomic_DNA"/>
</dbReference>
<evidence type="ECO:0000256" key="1">
    <source>
        <dbReference type="SAM" id="MobiDB-lite"/>
    </source>
</evidence>
<comment type="caution">
    <text evidence="2">The sequence shown here is derived from an EMBL/GenBank/DDBJ whole genome shotgun (WGS) entry which is preliminary data.</text>
</comment>
<feature type="compositionally biased region" description="Polar residues" evidence="1">
    <location>
        <begin position="87"/>
        <end position="102"/>
    </location>
</feature>
<sequence>MVGPKLAKDSPLSRRAYDASVVSCRSCLGPPRGQAAGMRQLLEVMEAWEGVEGGGWEAAIDTQTYVAEEAEAYRGCRFKDMKKNGGEVSSSPNEDSVNHSLI</sequence>
<dbReference type="Proteomes" id="UP000639772">
    <property type="component" value="Chromosome 13"/>
</dbReference>
<proteinExistence type="predicted"/>